<dbReference type="SUPFAM" id="SSF90002">
    <property type="entry name" value="Hypothetical protein YjiA, C-terminal domain"/>
    <property type="match status" value="1"/>
</dbReference>
<sequence length="115" mass="13046">MVRAKGFIWLASRNNIACLISQAGPSITFQGAGEWIASYPKVEQKQILKEEPKLLTRWDDTYGDRITELVLIGIDMNHGDIERSLDHCLLTDEDLLQDWSLFNDPLPVFTEAAIN</sequence>
<evidence type="ECO:0000256" key="2">
    <source>
        <dbReference type="ARBA" id="ARBA00023186"/>
    </source>
</evidence>
<dbReference type="InterPro" id="IPR036627">
    <property type="entry name" value="CobW-likC_sf"/>
</dbReference>
<dbReference type="InterPro" id="IPR051927">
    <property type="entry name" value="Zn_Chap_cDPG_Synth"/>
</dbReference>
<evidence type="ECO:0000256" key="1">
    <source>
        <dbReference type="ARBA" id="ARBA00022741"/>
    </source>
</evidence>
<evidence type="ECO:0000313" key="5">
    <source>
        <dbReference type="Proteomes" id="UP000006316"/>
    </source>
</evidence>
<comment type="caution">
    <text evidence="4">The sequence shown here is derived from an EMBL/GenBank/DDBJ whole genome shotgun (WGS) entry which is preliminary data.</text>
</comment>
<keyword evidence="2" id="KW-0143">Chaperone</keyword>
<feature type="domain" description="CobW C-terminal" evidence="3">
    <location>
        <begin position="1"/>
        <end position="89"/>
    </location>
</feature>
<dbReference type="STRING" id="1117379.BABA_06906"/>
<accession>K6E9P9</accession>
<dbReference type="SMART" id="SM00833">
    <property type="entry name" value="CobW_C"/>
    <property type="match status" value="1"/>
</dbReference>
<name>K6E9P9_9BACI</name>
<dbReference type="EMBL" id="AJLS01000043">
    <property type="protein sequence ID" value="EKN70086.1"/>
    <property type="molecule type" value="Genomic_DNA"/>
</dbReference>
<dbReference type="eggNOG" id="COG0523">
    <property type="taxonomic scope" value="Bacteria"/>
</dbReference>
<dbReference type="PATRIC" id="fig|1117379.3.peg.1444"/>
<keyword evidence="5" id="KW-1185">Reference proteome</keyword>
<protein>
    <submittedName>
        <fullName evidence="4">CobW/P47K subfamily GTPase</fullName>
    </submittedName>
</protein>
<proteinExistence type="predicted"/>
<reference evidence="4 5" key="1">
    <citation type="journal article" date="2012" name="Front. Microbiol.">
        <title>Redundancy and modularity in membrane-associated dissimilatory nitrate reduction in Bacillus.</title>
        <authorList>
            <person name="Heylen K."/>
            <person name="Keltjens J."/>
        </authorList>
    </citation>
    <scope>NUCLEOTIDE SEQUENCE [LARGE SCALE GENOMIC DNA]</scope>
    <source>
        <strain evidence="5">LMG 21833T</strain>
    </source>
</reference>
<dbReference type="InterPro" id="IPR011629">
    <property type="entry name" value="CobW-like_C"/>
</dbReference>
<dbReference type="Proteomes" id="UP000006316">
    <property type="component" value="Unassembled WGS sequence"/>
</dbReference>
<evidence type="ECO:0000313" key="4">
    <source>
        <dbReference type="EMBL" id="EKN70086.1"/>
    </source>
</evidence>
<dbReference type="Pfam" id="PF07683">
    <property type="entry name" value="CobW_C"/>
    <property type="match status" value="1"/>
</dbReference>
<evidence type="ECO:0000259" key="3">
    <source>
        <dbReference type="SMART" id="SM00833"/>
    </source>
</evidence>
<dbReference type="GO" id="GO:0000166">
    <property type="term" value="F:nucleotide binding"/>
    <property type="evidence" value="ECO:0007669"/>
    <property type="project" value="UniProtKB-KW"/>
</dbReference>
<dbReference type="Gene3D" id="3.30.1220.10">
    <property type="entry name" value="CobW-like, C-terminal domain"/>
    <property type="match status" value="1"/>
</dbReference>
<dbReference type="AlphaFoldDB" id="K6E9P9"/>
<gene>
    <name evidence="4" type="ORF">BABA_06906</name>
</gene>
<dbReference type="PANTHER" id="PTHR43603">
    <property type="entry name" value="COBW DOMAIN-CONTAINING PROTEIN DDB_G0274527"/>
    <property type="match status" value="1"/>
</dbReference>
<keyword evidence="1" id="KW-0547">Nucleotide-binding</keyword>
<organism evidence="4 5">
    <name type="scientific">Neobacillus bataviensis LMG 21833</name>
    <dbReference type="NCBI Taxonomy" id="1117379"/>
    <lineage>
        <taxon>Bacteria</taxon>
        <taxon>Bacillati</taxon>
        <taxon>Bacillota</taxon>
        <taxon>Bacilli</taxon>
        <taxon>Bacillales</taxon>
        <taxon>Bacillaceae</taxon>
        <taxon>Neobacillus</taxon>
    </lineage>
</organism>
<dbReference type="PANTHER" id="PTHR43603:SF3">
    <property type="entry name" value="ZINC CHAPERONE YCIC"/>
    <property type="match status" value="1"/>
</dbReference>